<evidence type="ECO:0000259" key="10">
    <source>
        <dbReference type="SMART" id="SM01011"/>
    </source>
</evidence>
<dbReference type="SUPFAM" id="SSF55920">
    <property type="entry name" value="Creatinase/aminopeptidase"/>
    <property type="match status" value="1"/>
</dbReference>
<dbReference type="GO" id="GO:0030145">
    <property type="term" value="F:manganese ion binding"/>
    <property type="evidence" value="ECO:0007669"/>
    <property type="project" value="InterPro"/>
</dbReference>
<dbReference type="EC" id="3.4.11.9" evidence="4"/>
<organism evidence="11 12">
    <name type="scientific">Georgenia muralis</name>
    <dbReference type="NCBI Taxonomy" id="154117"/>
    <lineage>
        <taxon>Bacteria</taxon>
        <taxon>Bacillati</taxon>
        <taxon>Actinomycetota</taxon>
        <taxon>Actinomycetes</taxon>
        <taxon>Micrococcales</taxon>
        <taxon>Bogoriellaceae</taxon>
        <taxon>Georgenia</taxon>
    </lineage>
</organism>
<evidence type="ECO:0000256" key="5">
    <source>
        <dbReference type="ARBA" id="ARBA00022723"/>
    </source>
</evidence>
<dbReference type="InterPro" id="IPR052433">
    <property type="entry name" value="X-Pro_dipept-like"/>
</dbReference>
<evidence type="ECO:0000256" key="9">
    <source>
        <dbReference type="SAM" id="MobiDB-lite"/>
    </source>
</evidence>
<evidence type="ECO:0000256" key="8">
    <source>
        <dbReference type="RuleBase" id="RU000590"/>
    </source>
</evidence>
<dbReference type="Pfam" id="PF05195">
    <property type="entry name" value="AMP_N"/>
    <property type="match status" value="1"/>
</dbReference>
<proteinExistence type="inferred from homology"/>
<keyword evidence="7" id="KW-0464">Manganese</keyword>
<evidence type="ECO:0000313" key="11">
    <source>
        <dbReference type="EMBL" id="RPF27656.1"/>
    </source>
</evidence>
<protein>
    <recommendedName>
        <fullName evidence="4">Xaa-Pro aminopeptidase</fullName>
        <ecNumber evidence="4">3.4.11.9</ecNumber>
    </recommendedName>
</protein>
<comment type="catalytic activity">
    <reaction evidence="1">
        <text>Release of any N-terminal amino acid, including proline, that is linked to proline, even from a dipeptide or tripeptide.</text>
        <dbReference type="EC" id="3.4.11.9"/>
    </reaction>
</comment>
<feature type="region of interest" description="Disordered" evidence="9">
    <location>
        <begin position="1"/>
        <end position="65"/>
    </location>
</feature>
<dbReference type="Gene3D" id="3.40.350.10">
    <property type="entry name" value="Creatinase/prolidase N-terminal domain"/>
    <property type="match status" value="1"/>
</dbReference>
<keyword evidence="11" id="KW-0031">Aminopeptidase</keyword>
<dbReference type="InterPro" id="IPR007865">
    <property type="entry name" value="Aminopep_P_N"/>
</dbReference>
<name>A0A3N4Z747_9MICO</name>
<keyword evidence="12" id="KW-1185">Reference proteome</keyword>
<dbReference type="InterPro" id="IPR000994">
    <property type="entry name" value="Pept_M24"/>
</dbReference>
<gene>
    <name evidence="11" type="ORF">EDD32_2145</name>
</gene>
<accession>A0A3N4Z747</accession>
<dbReference type="CDD" id="cd01087">
    <property type="entry name" value="Prolidase"/>
    <property type="match status" value="1"/>
</dbReference>
<dbReference type="GO" id="GO:0006508">
    <property type="term" value="P:proteolysis"/>
    <property type="evidence" value="ECO:0007669"/>
    <property type="project" value="TreeGrafter"/>
</dbReference>
<dbReference type="Pfam" id="PF00557">
    <property type="entry name" value="Peptidase_M24"/>
    <property type="match status" value="1"/>
</dbReference>
<keyword evidence="5 8" id="KW-0479">Metal-binding</keyword>
<dbReference type="PANTHER" id="PTHR43226:SF4">
    <property type="entry name" value="XAA-PRO AMINOPEPTIDASE 3"/>
    <property type="match status" value="1"/>
</dbReference>
<evidence type="ECO:0000256" key="4">
    <source>
        <dbReference type="ARBA" id="ARBA00012574"/>
    </source>
</evidence>
<evidence type="ECO:0000256" key="2">
    <source>
        <dbReference type="ARBA" id="ARBA00001936"/>
    </source>
</evidence>
<dbReference type="PROSITE" id="PS00491">
    <property type="entry name" value="PROLINE_PEPTIDASE"/>
    <property type="match status" value="1"/>
</dbReference>
<dbReference type="Proteomes" id="UP000280726">
    <property type="component" value="Unassembled WGS sequence"/>
</dbReference>
<comment type="similarity">
    <text evidence="3 8">Belongs to the peptidase M24B family.</text>
</comment>
<evidence type="ECO:0000313" key="12">
    <source>
        <dbReference type="Proteomes" id="UP000280726"/>
    </source>
</evidence>
<dbReference type="AlphaFoldDB" id="A0A3N4Z747"/>
<sequence length="536" mass="57953">MTDERRDSAAPDRGQDAPAPTTGPEAQPLSERGDNRSQRPTSQAFREFIADGWGPRPDLLPERSAAADHAAARRAAVGRLFPGERLVVPAGGLVTRNNDNDYRFRPHSAFAHLTGLGTDEEPDAVLVLHPLDEPADGEPADGQPADGDAPTHEAVLYFRPRAGRDTEEFYADSRYGELWVGVRPSLAEVSARTGLRAEHIDSLRDALAKDAGAGQVQLRVVPQADAAVEAVVAEVRAQAGQSVTEGTDADLAVALSELRLRKDPYEVDQLREAVAATAEGFDDIVRALPRAVAHHRGERVIEGTFAARARENGNGVGYETIAAAGNHANTLHWIGNDGPVRAGQLVLVDAGVEVDSLYTADITRTLPVDGIYTPAQRKVYEAVLEAADASFARAGRPGARFRDLHAAAMEVLAARLAEWGMLPGTAEESLAPEGQYHRRWMVHGTSHHLGLDVHDCAQARREMYLDAELAPGMVFTIEPGLYFREDDLKVPEELRGIAVRIEDDVLVREDGTVENLSAAIPREPGQIEAWMASLRG</sequence>
<keyword evidence="11" id="KW-0645">Protease</keyword>
<keyword evidence="6" id="KW-0378">Hydrolase</keyword>
<reference evidence="11 12" key="1">
    <citation type="submission" date="2018-11" db="EMBL/GenBank/DDBJ databases">
        <title>Sequencing the genomes of 1000 actinobacteria strains.</title>
        <authorList>
            <person name="Klenk H.-P."/>
        </authorList>
    </citation>
    <scope>NUCLEOTIDE SEQUENCE [LARGE SCALE GENOMIC DNA]</scope>
    <source>
        <strain evidence="11 12">DSM 14418</strain>
    </source>
</reference>
<dbReference type="Gene3D" id="3.90.230.10">
    <property type="entry name" value="Creatinase/methionine aminopeptidase superfamily"/>
    <property type="match status" value="1"/>
</dbReference>
<dbReference type="GO" id="GO:0070006">
    <property type="term" value="F:metalloaminopeptidase activity"/>
    <property type="evidence" value="ECO:0007669"/>
    <property type="project" value="InterPro"/>
</dbReference>
<dbReference type="PANTHER" id="PTHR43226">
    <property type="entry name" value="XAA-PRO AMINOPEPTIDASE 3"/>
    <property type="match status" value="1"/>
</dbReference>
<dbReference type="SMART" id="SM01011">
    <property type="entry name" value="AMP_N"/>
    <property type="match status" value="1"/>
</dbReference>
<evidence type="ECO:0000256" key="6">
    <source>
        <dbReference type="ARBA" id="ARBA00022801"/>
    </source>
</evidence>
<feature type="domain" description="Aminopeptidase P N-terminal" evidence="10">
    <location>
        <begin position="64"/>
        <end position="227"/>
    </location>
</feature>
<feature type="compositionally biased region" description="Basic and acidic residues" evidence="9">
    <location>
        <begin position="1"/>
        <end position="15"/>
    </location>
</feature>
<dbReference type="InterPro" id="IPR001131">
    <property type="entry name" value="Peptidase_M24B_aminopep-P_CS"/>
</dbReference>
<dbReference type="EMBL" id="RKRA01000001">
    <property type="protein sequence ID" value="RPF27656.1"/>
    <property type="molecule type" value="Genomic_DNA"/>
</dbReference>
<evidence type="ECO:0000256" key="1">
    <source>
        <dbReference type="ARBA" id="ARBA00001424"/>
    </source>
</evidence>
<dbReference type="SUPFAM" id="SSF53092">
    <property type="entry name" value="Creatinase/prolidase N-terminal domain"/>
    <property type="match status" value="1"/>
</dbReference>
<evidence type="ECO:0000256" key="3">
    <source>
        <dbReference type="ARBA" id="ARBA00008766"/>
    </source>
</evidence>
<evidence type="ECO:0000256" key="7">
    <source>
        <dbReference type="ARBA" id="ARBA00023211"/>
    </source>
</evidence>
<dbReference type="InterPro" id="IPR029149">
    <property type="entry name" value="Creatin/AminoP/Spt16_N"/>
</dbReference>
<dbReference type="OrthoDB" id="9806388at2"/>
<comment type="caution">
    <text evidence="11">The sequence shown here is derived from an EMBL/GenBank/DDBJ whole genome shotgun (WGS) entry which is preliminary data.</text>
</comment>
<dbReference type="InterPro" id="IPR036005">
    <property type="entry name" value="Creatinase/aminopeptidase-like"/>
</dbReference>
<dbReference type="GO" id="GO:0005829">
    <property type="term" value="C:cytosol"/>
    <property type="evidence" value="ECO:0007669"/>
    <property type="project" value="TreeGrafter"/>
</dbReference>
<dbReference type="RefSeq" id="WP_123917354.1">
    <property type="nucleotide sequence ID" value="NZ_RKRA01000001.1"/>
</dbReference>
<comment type="cofactor">
    <cofactor evidence="2">
        <name>Mn(2+)</name>
        <dbReference type="ChEBI" id="CHEBI:29035"/>
    </cofactor>
</comment>